<keyword evidence="2" id="KW-0472">Membrane</keyword>
<gene>
    <name evidence="3" type="ORF">MUCCIDRAFT_115170</name>
</gene>
<keyword evidence="4" id="KW-1185">Reference proteome</keyword>
<dbReference type="Proteomes" id="UP000077051">
    <property type="component" value="Unassembled WGS sequence"/>
</dbReference>
<evidence type="ECO:0000313" key="4">
    <source>
        <dbReference type="Proteomes" id="UP000077051"/>
    </source>
</evidence>
<reference evidence="3 4" key="1">
    <citation type="submission" date="2015-06" db="EMBL/GenBank/DDBJ databases">
        <title>Expansion of signal transduction pathways in fungi by whole-genome duplication.</title>
        <authorList>
            <consortium name="DOE Joint Genome Institute"/>
            <person name="Corrochano L.M."/>
            <person name="Kuo A."/>
            <person name="Marcet-Houben M."/>
            <person name="Polaino S."/>
            <person name="Salamov A."/>
            <person name="Villalobos J.M."/>
            <person name="Alvarez M.I."/>
            <person name="Avalos J."/>
            <person name="Benito E.P."/>
            <person name="Benoit I."/>
            <person name="Burger G."/>
            <person name="Camino L.P."/>
            <person name="Canovas D."/>
            <person name="Cerda-Olmedo E."/>
            <person name="Cheng J.-F."/>
            <person name="Dominguez A."/>
            <person name="Elias M."/>
            <person name="Eslava A.P."/>
            <person name="Glaser F."/>
            <person name="Grimwood J."/>
            <person name="Gutierrez G."/>
            <person name="Heitman J."/>
            <person name="Henrissat B."/>
            <person name="Iturriaga E.A."/>
            <person name="Lang B.F."/>
            <person name="Lavin J.L."/>
            <person name="Lee S."/>
            <person name="Li W."/>
            <person name="Lindquist E."/>
            <person name="Lopez-Garcia S."/>
            <person name="Luque E.M."/>
            <person name="Marcos A.T."/>
            <person name="Martin J."/>
            <person name="Mccluskey K."/>
            <person name="Medina H.R."/>
            <person name="Miralles-Duran A."/>
            <person name="Miyazaki A."/>
            <person name="Munoz-Torres E."/>
            <person name="Oguiza J.A."/>
            <person name="Ohm R."/>
            <person name="Olmedo M."/>
            <person name="Orejas M."/>
            <person name="Ortiz-Castellanos L."/>
            <person name="Pisabarro A.G."/>
            <person name="Rodriguez-Romero J."/>
            <person name="Ruiz-Herrera J."/>
            <person name="Ruiz-Vazquez R."/>
            <person name="Sanz C."/>
            <person name="Schackwitz W."/>
            <person name="Schmutz J."/>
            <person name="Shahriari M."/>
            <person name="Shelest E."/>
            <person name="Silva-Franco F."/>
            <person name="Soanes D."/>
            <person name="Syed K."/>
            <person name="Tagua V.G."/>
            <person name="Talbot N.J."/>
            <person name="Thon M."/>
            <person name="De Vries R.P."/>
            <person name="Wiebenga A."/>
            <person name="Yadav J.S."/>
            <person name="Braun E.L."/>
            <person name="Baker S."/>
            <person name="Garre V."/>
            <person name="Horwitz B."/>
            <person name="Torres-Martinez S."/>
            <person name="Idnurm A."/>
            <person name="Herrera-Estrella A."/>
            <person name="Gabaldon T."/>
            <person name="Grigoriev I.V."/>
        </authorList>
    </citation>
    <scope>NUCLEOTIDE SEQUENCE [LARGE SCALE GENOMIC DNA]</scope>
    <source>
        <strain evidence="3 4">CBS 277.49</strain>
    </source>
</reference>
<accession>A0A168HLF0</accession>
<dbReference type="EMBL" id="AMYB01000009">
    <property type="protein sequence ID" value="OAC98925.1"/>
    <property type="molecule type" value="Genomic_DNA"/>
</dbReference>
<organism evidence="3 4">
    <name type="scientific">Mucor lusitanicus CBS 277.49</name>
    <dbReference type="NCBI Taxonomy" id="747725"/>
    <lineage>
        <taxon>Eukaryota</taxon>
        <taxon>Fungi</taxon>
        <taxon>Fungi incertae sedis</taxon>
        <taxon>Mucoromycota</taxon>
        <taxon>Mucoromycotina</taxon>
        <taxon>Mucoromycetes</taxon>
        <taxon>Mucorales</taxon>
        <taxon>Mucorineae</taxon>
        <taxon>Mucoraceae</taxon>
        <taxon>Mucor</taxon>
    </lineage>
</organism>
<evidence type="ECO:0000313" key="3">
    <source>
        <dbReference type="EMBL" id="OAC98925.1"/>
    </source>
</evidence>
<dbReference type="AlphaFoldDB" id="A0A168HLF0"/>
<dbReference type="OrthoDB" id="10528770at2759"/>
<keyword evidence="2" id="KW-0812">Transmembrane</keyword>
<evidence type="ECO:0000256" key="1">
    <source>
        <dbReference type="SAM" id="Coils"/>
    </source>
</evidence>
<sequence length="300" mass="33559">MAFTSEFWANLSCEAQKWTTQAAQDVESFLIKAIFGTSNYCNEVNSDSQKFAKQAAQKSQDIGEQIAYAIQELGQELHKRFAGPDNLSRLLRCDQLNEEVQGLKINHQQYLGQLDAELRGCLNDLEHFEQAIKINPSSYGTSLDNLSRSLERLKTINQDLSNQINRCRKRVMQEKPSMSPGSIFRGMELNAMNLPAAFGTISAVTAAIAIIYLVAQFFYRTYLAAKASDRLKQLEEDLSDIEAKSTYTFQALDKICGLACGQVVLYSSDVNGCKSALEDELKNSLEKLSLVATLHEKKDQ</sequence>
<name>A0A168HLF0_MUCCL</name>
<proteinExistence type="predicted"/>
<protein>
    <submittedName>
        <fullName evidence="3">Uncharacterized protein</fullName>
    </submittedName>
</protein>
<keyword evidence="1" id="KW-0175">Coiled coil</keyword>
<comment type="caution">
    <text evidence="3">The sequence shown here is derived from an EMBL/GenBank/DDBJ whole genome shotgun (WGS) entry which is preliminary data.</text>
</comment>
<dbReference type="VEuPathDB" id="FungiDB:MUCCIDRAFT_115170"/>
<keyword evidence="2" id="KW-1133">Transmembrane helix</keyword>
<evidence type="ECO:0000256" key="2">
    <source>
        <dbReference type="SAM" id="Phobius"/>
    </source>
</evidence>
<feature type="coiled-coil region" evidence="1">
    <location>
        <begin position="143"/>
        <end position="170"/>
    </location>
</feature>
<feature type="transmembrane region" description="Helical" evidence="2">
    <location>
        <begin position="196"/>
        <end position="219"/>
    </location>
</feature>